<organism evidence="1 2">
    <name type="scientific">Ruminiclostridium herbifermentans</name>
    <dbReference type="NCBI Taxonomy" id="2488810"/>
    <lineage>
        <taxon>Bacteria</taxon>
        <taxon>Bacillati</taxon>
        <taxon>Bacillota</taxon>
        <taxon>Clostridia</taxon>
        <taxon>Eubacteriales</taxon>
        <taxon>Oscillospiraceae</taxon>
        <taxon>Ruminiclostridium</taxon>
    </lineage>
</organism>
<dbReference type="EMBL" id="CP061336">
    <property type="protein sequence ID" value="QNU67219.1"/>
    <property type="molecule type" value="Genomic_DNA"/>
</dbReference>
<dbReference type="PANTHER" id="PTHR42852:SF17">
    <property type="entry name" value="THIOREDOXIN-LIKE PROTEIN HI_1115"/>
    <property type="match status" value="1"/>
</dbReference>
<dbReference type="GO" id="GO:0016491">
    <property type="term" value="F:oxidoreductase activity"/>
    <property type="evidence" value="ECO:0007669"/>
    <property type="project" value="InterPro"/>
</dbReference>
<keyword evidence="2" id="KW-1185">Reference proteome</keyword>
<protein>
    <submittedName>
        <fullName evidence="1">TlpA family protein disulfide reductase</fullName>
    </submittedName>
</protein>
<dbReference type="KEGG" id="rher:EHE19_001305"/>
<reference evidence="1 2" key="1">
    <citation type="submission" date="2020-09" db="EMBL/GenBank/DDBJ databases">
        <title>Characterization and genome sequencing of Ruminiclostridium sp. nov. MA18.</title>
        <authorList>
            <person name="Rettenmaier R."/>
            <person name="Kowollik M.-L."/>
            <person name="Liebl W."/>
            <person name="Zverlov V."/>
        </authorList>
    </citation>
    <scope>NUCLEOTIDE SEQUENCE [LARGE SCALE GENOMIC DNA]</scope>
    <source>
        <strain evidence="1 2">MA18</strain>
    </source>
</reference>
<sequence length="194" mass="21922">MQKKINIIIWVVAICAIMAAAYILYSKNKSEIIIQPPSQQTQELSQSTQNANPVAPDFTLKDLDGNDVKLSDFKGKIVILNFWAVWCKYCLLEMPDFNELNNELGKENDVVILAINSQESPDKVKEYLTSNNIDLKVLLDQDGAVTQTYGITGFPTTFFINKDGNLFTYIPQMTDKKTLLEVIDMMKSQESAQK</sequence>
<dbReference type="GO" id="GO:0016209">
    <property type="term" value="F:antioxidant activity"/>
    <property type="evidence" value="ECO:0007669"/>
    <property type="project" value="InterPro"/>
</dbReference>
<dbReference type="AlphaFoldDB" id="A0A4U7JIR9"/>
<dbReference type="RefSeq" id="WP_137697287.1">
    <property type="nucleotide sequence ID" value="NZ_CP061336.1"/>
</dbReference>
<gene>
    <name evidence="1" type="ORF">EHE19_001305</name>
</gene>
<dbReference type="Pfam" id="PF00578">
    <property type="entry name" value="AhpC-TSA"/>
    <property type="match status" value="1"/>
</dbReference>
<dbReference type="Proteomes" id="UP000306409">
    <property type="component" value="Chromosome"/>
</dbReference>
<evidence type="ECO:0000313" key="1">
    <source>
        <dbReference type="EMBL" id="QNU67219.1"/>
    </source>
</evidence>
<dbReference type="Gene3D" id="3.40.30.10">
    <property type="entry name" value="Glutaredoxin"/>
    <property type="match status" value="1"/>
</dbReference>
<dbReference type="CDD" id="cd02966">
    <property type="entry name" value="TlpA_like_family"/>
    <property type="match status" value="1"/>
</dbReference>
<dbReference type="InterPro" id="IPR050553">
    <property type="entry name" value="Thioredoxin_ResA/DsbE_sf"/>
</dbReference>
<dbReference type="PROSITE" id="PS51352">
    <property type="entry name" value="THIOREDOXIN_2"/>
    <property type="match status" value="1"/>
</dbReference>
<dbReference type="PANTHER" id="PTHR42852">
    <property type="entry name" value="THIOL:DISULFIDE INTERCHANGE PROTEIN DSBE"/>
    <property type="match status" value="1"/>
</dbReference>
<dbReference type="InterPro" id="IPR013766">
    <property type="entry name" value="Thioredoxin_domain"/>
</dbReference>
<proteinExistence type="predicted"/>
<name>A0A4U7JIR9_9FIRM</name>
<dbReference type="SUPFAM" id="SSF52833">
    <property type="entry name" value="Thioredoxin-like"/>
    <property type="match status" value="1"/>
</dbReference>
<evidence type="ECO:0000313" key="2">
    <source>
        <dbReference type="Proteomes" id="UP000306409"/>
    </source>
</evidence>
<dbReference type="InterPro" id="IPR000866">
    <property type="entry name" value="AhpC/TSA"/>
</dbReference>
<dbReference type="InterPro" id="IPR036249">
    <property type="entry name" value="Thioredoxin-like_sf"/>
</dbReference>
<accession>A0A4U7JIR9</accession>
<dbReference type="OrthoDB" id="9809733at2"/>